<dbReference type="Pfam" id="PF07875">
    <property type="entry name" value="Coat_F"/>
    <property type="match status" value="1"/>
</dbReference>
<organism evidence="5 6">
    <name type="scientific">Terribacillus aidingensis</name>
    <dbReference type="NCBI Taxonomy" id="586416"/>
    <lineage>
        <taxon>Bacteria</taxon>
        <taxon>Bacillati</taxon>
        <taxon>Bacillota</taxon>
        <taxon>Bacilli</taxon>
        <taxon>Bacillales</taxon>
        <taxon>Bacillaceae</taxon>
        <taxon>Terribacillus</taxon>
    </lineage>
</organism>
<dbReference type="EMBL" id="OBEK01000001">
    <property type="protein sequence ID" value="SNZ05613.1"/>
    <property type="molecule type" value="Genomic_DNA"/>
</dbReference>
<reference evidence="6" key="1">
    <citation type="submission" date="2017-09" db="EMBL/GenBank/DDBJ databases">
        <authorList>
            <person name="Varghese N."/>
            <person name="Submissions S."/>
        </authorList>
    </citation>
    <scope>NUCLEOTIDE SEQUENCE [LARGE SCALE GENOMIC DNA]</scope>
    <source>
        <strain evidence="6">CGMCC 1.8913</strain>
    </source>
</reference>
<dbReference type="Gene3D" id="1.20.1260.10">
    <property type="match status" value="1"/>
</dbReference>
<keyword evidence="5" id="KW-0167">Capsid protein</keyword>
<dbReference type="Proteomes" id="UP000219356">
    <property type="component" value="Unassembled WGS sequence"/>
</dbReference>
<sequence>MENNMQTAQTNQPTTLHGRQNHGGHEIYDTHEILTGMIGLIDQYTIYEQFIQDPELKTIAQNQSNFLKQTYNTMVESFKTGQDPTVPTTSYKMQQSNDVVYGLTPSQPKKPITSANEVTDQCVSTYMLCQAKGLASMSAQSACEITNPVLRRVVADSVPNLIEMSYEIFLYQNKHHYYQVAQLQPSDMAALLQSYDTIPINQMH</sequence>
<gene>
    <name evidence="5" type="ORF">SAMN05421503_0996</name>
</gene>
<feature type="region of interest" description="Disordered" evidence="4">
    <location>
        <begin position="1"/>
        <end position="24"/>
    </location>
</feature>
<evidence type="ECO:0000256" key="3">
    <source>
        <dbReference type="ARBA" id="ARBA00024344"/>
    </source>
</evidence>
<feature type="compositionally biased region" description="Polar residues" evidence="4">
    <location>
        <begin position="1"/>
        <end position="18"/>
    </location>
</feature>
<dbReference type="InterPro" id="IPR012851">
    <property type="entry name" value="Spore_coat_CotF-like"/>
</dbReference>
<evidence type="ECO:0000256" key="4">
    <source>
        <dbReference type="SAM" id="MobiDB-lite"/>
    </source>
</evidence>
<keyword evidence="6" id="KW-1185">Reference proteome</keyword>
<keyword evidence="1" id="KW-0749">Sporulation</keyword>
<dbReference type="AlphaFoldDB" id="A0A285N9N0"/>
<dbReference type="GO" id="GO:0030435">
    <property type="term" value="P:sporulation resulting in formation of a cellular spore"/>
    <property type="evidence" value="ECO:0007669"/>
    <property type="project" value="UniProtKB-KW"/>
</dbReference>
<dbReference type="InterPro" id="IPR012347">
    <property type="entry name" value="Ferritin-like"/>
</dbReference>
<comment type="subcellular location">
    <subcellularLocation>
        <location evidence="2">Spore coat</location>
    </subcellularLocation>
</comment>
<dbReference type="PANTHER" id="PTHR39183:SF1">
    <property type="entry name" value="SPORE COAT PROTEIN F-LIKE PROTEIN YHCQ"/>
    <property type="match status" value="1"/>
</dbReference>
<proteinExistence type="inferred from homology"/>
<evidence type="ECO:0000313" key="6">
    <source>
        <dbReference type="Proteomes" id="UP000219356"/>
    </source>
</evidence>
<evidence type="ECO:0000256" key="1">
    <source>
        <dbReference type="ARBA" id="ARBA00022969"/>
    </source>
</evidence>
<keyword evidence="5" id="KW-0946">Virion</keyword>
<protein>
    <submittedName>
        <fullName evidence="5">Spore coat protein CotF</fullName>
    </submittedName>
</protein>
<comment type="similarity">
    <text evidence="3">Belongs to the CotF family.</text>
</comment>
<dbReference type="STRING" id="586416.GZ22_17020"/>
<dbReference type="RefSeq" id="WP_245864603.1">
    <property type="nucleotide sequence ID" value="NZ_OBEK01000001.1"/>
</dbReference>
<dbReference type="PANTHER" id="PTHR39183">
    <property type="entry name" value="SPORE COAT PROTEIN F-LIKE PROTEIN YHCQ"/>
    <property type="match status" value="1"/>
</dbReference>
<evidence type="ECO:0000313" key="5">
    <source>
        <dbReference type="EMBL" id="SNZ05613.1"/>
    </source>
</evidence>
<name>A0A285N9N0_9BACI</name>
<evidence type="ECO:0000256" key="2">
    <source>
        <dbReference type="ARBA" id="ARBA00024325"/>
    </source>
</evidence>
<accession>A0A285N9N0</accession>